<dbReference type="AlphaFoldDB" id="A0A183HZI4"/>
<protein>
    <submittedName>
        <fullName evidence="5">DUF5641 domain-containing protein</fullName>
    </submittedName>
</protein>
<organism evidence="5">
    <name type="scientific">Onchocerca flexuosa</name>
    <dbReference type="NCBI Taxonomy" id="387005"/>
    <lineage>
        <taxon>Eukaryota</taxon>
        <taxon>Metazoa</taxon>
        <taxon>Ecdysozoa</taxon>
        <taxon>Nematoda</taxon>
        <taxon>Chromadorea</taxon>
        <taxon>Rhabditida</taxon>
        <taxon>Spirurina</taxon>
        <taxon>Spiruromorpha</taxon>
        <taxon>Filarioidea</taxon>
        <taxon>Onchocercidae</taxon>
        <taxon>Onchocerca</taxon>
    </lineage>
</organism>
<sequence>MPVNFIGEIVLKNDRRTPRGIWTLAKITKLNVSKDGRIRSAQIEMPHGKSLNRPINMLYPLEVRQKDQSENSMNEIVEHEEPIAHRTRS</sequence>
<feature type="domain" description="DUF5641" evidence="2">
    <location>
        <begin position="6"/>
        <end position="61"/>
    </location>
</feature>
<evidence type="ECO:0000259" key="2">
    <source>
        <dbReference type="Pfam" id="PF18701"/>
    </source>
</evidence>
<dbReference type="Proteomes" id="UP000267606">
    <property type="component" value="Unassembled WGS sequence"/>
</dbReference>
<evidence type="ECO:0000313" key="4">
    <source>
        <dbReference type="Proteomes" id="UP000267606"/>
    </source>
</evidence>
<dbReference type="EMBL" id="UZAJ01039967">
    <property type="protein sequence ID" value="VDP12422.1"/>
    <property type="molecule type" value="Genomic_DNA"/>
</dbReference>
<reference evidence="3 4" key="2">
    <citation type="submission" date="2018-11" db="EMBL/GenBank/DDBJ databases">
        <authorList>
            <consortium name="Pathogen Informatics"/>
        </authorList>
    </citation>
    <scope>NUCLEOTIDE SEQUENCE [LARGE SCALE GENOMIC DNA]</scope>
</reference>
<dbReference type="WBParaSite" id="OFLC_0001289701-mRNA-1">
    <property type="protein sequence ID" value="OFLC_0001289701-mRNA-1"/>
    <property type="gene ID" value="OFLC_0001289701"/>
</dbReference>
<feature type="compositionally biased region" description="Basic and acidic residues" evidence="1">
    <location>
        <begin position="76"/>
        <end position="89"/>
    </location>
</feature>
<accession>A0A183HZI4</accession>
<dbReference type="Pfam" id="PF18701">
    <property type="entry name" value="DUF5641"/>
    <property type="match status" value="1"/>
</dbReference>
<feature type="region of interest" description="Disordered" evidence="1">
    <location>
        <begin position="67"/>
        <end position="89"/>
    </location>
</feature>
<evidence type="ECO:0000313" key="5">
    <source>
        <dbReference type="WBParaSite" id="OFLC_0001289701-mRNA-1"/>
    </source>
</evidence>
<dbReference type="InterPro" id="IPR040676">
    <property type="entry name" value="DUF5641"/>
</dbReference>
<keyword evidence="4" id="KW-1185">Reference proteome</keyword>
<gene>
    <name evidence="3" type="ORF">OFLC_LOCUS12896</name>
</gene>
<evidence type="ECO:0000256" key="1">
    <source>
        <dbReference type="SAM" id="MobiDB-lite"/>
    </source>
</evidence>
<name>A0A183HZI4_9BILA</name>
<evidence type="ECO:0000313" key="3">
    <source>
        <dbReference type="EMBL" id="VDP12422.1"/>
    </source>
</evidence>
<reference evidence="5" key="1">
    <citation type="submission" date="2016-06" db="UniProtKB">
        <authorList>
            <consortium name="WormBaseParasite"/>
        </authorList>
    </citation>
    <scope>IDENTIFICATION</scope>
</reference>
<proteinExistence type="predicted"/>